<dbReference type="OrthoDB" id="25131at2759"/>
<feature type="domain" description="GH16" evidence="2">
    <location>
        <begin position="44"/>
        <end position="294"/>
    </location>
</feature>
<feature type="chain" id="PRO_5007892153" evidence="1">
    <location>
        <begin position="28"/>
        <end position="367"/>
    </location>
</feature>
<evidence type="ECO:0000313" key="4">
    <source>
        <dbReference type="Proteomes" id="UP000076744"/>
    </source>
</evidence>
<evidence type="ECO:0000313" key="3">
    <source>
        <dbReference type="EMBL" id="OAA59377.1"/>
    </source>
</evidence>
<dbReference type="GO" id="GO:0005975">
    <property type="term" value="P:carbohydrate metabolic process"/>
    <property type="evidence" value="ECO:0007669"/>
    <property type="project" value="InterPro"/>
</dbReference>
<dbReference type="STRING" id="1081104.A0A167S8X1"/>
<dbReference type="GO" id="GO:0030246">
    <property type="term" value="F:carbohydrate binding"/>
    <property type="evidence" value="ECO:0007669"/>
    <property type="project" value="UniProtKB-KW"/>
</dbReference>
<reference evidence="3 4" key="1">
    <citation type="journal article" date="2016" name="Genome Biol. Evol.">
        <title>Divergent and convergent evolution of fungal pathogenicity.</title>
        <authorList>
            <person name="Shang Y."/>
            <person name="Xiao G."/>
            <person name="Zheng P."/>
            <person name="Cen K."/>
            <person name="Zhan S."/>
            <person name="Wang C."/>
        </authorList>
    </citation>
    <scope>NUCLEOTIDE SEQUENCE [LARGE SCALE GENOMIC DNA]</scope>
    <source>
        <strain evidence="3 4">ARSEF 2679</strain>
    </source>
</reference>
<name>A0A167S8X1_CORFA</name>
<sequence length="367" mass="39506">MRQSHGGIGLQASLVLLILVWLGNVSATAPAPACSCGYQVGGANGESWLFTEVIETDFTRVKSIAAATDWRRQEFNVSAEAGRGKYSKYFTPKNVAIGPGGATQGASGKQAGVELSVGATIVNGAVPVAEMDTARQDLLWGSFRAGMKLTPVQGTCAAFFWYFNDTQEIDMEFLSMQYNRENNTFPVNLVIQSKESAARGYDASGTSTYKTINLGFDPSASFHEYRFDYVPGKVYFYADSKLLAEMEGTQIPDSAGHLILQHWSNGNAKWSGGPPKEDASIVVSYVKAYFNSSDAERESKWQTGCGPGRVAACLVPNGTADNATDGGQFLNPNHTQGNGDESLAPVMLPKLVSLLMLLIGMMLIWAD</sequence>
<evidence type="ECO:0000256" key="1">
    <source>
        <dbReference type="SAM" id="SignalP"/>
    </source>
</evidence>
<dbReference type="RefSeq" id="XP_018702893.1">
    <property type="nucleotide sequence ID" value="XM_018849916.1"/>
</dbReference>
<dbReference type="PANTHER" id="PTHR38121:SF5">
    <property type="entry name" value="GH16 DOMAIN-CONTAINING PROTEIN"/>
    <property type="match status" value="1"/>
</dbReference>
<dbReference type="InterPro" id="IPR000757">
    <property type="entry name" value="Beta-glucanase-like"/>
</dbReference>
<dbReference type="Proteomes" id="UP000076744">
    <property type="component" value="Unassembled WGS sequence"/>
</dbReference>
<dbReference type="GeneID" id="30022604"/>
<keyword evidence="3" id="KW-0430">Lectin</keyword>
<keyword evidence="4" id="KW-1185">Reference proteome</keyword>
<evidence type="ECO:0000259" key="2">
    <source>
        <dbReference type="PROSITE" id="PS51762"/>
    </source>
</evidence>
<organism evidence="3 4">
    <name type="scientific">Cordyceps fumosorosea (strain ARSEF 2679)</name>
    <name type="common">Isaria fumosorosea</name>
    <dbReference type="NCBI Taxonomy" id="1081104"/>
    <lineage>
        <taxon>Eukaryota</taxon>
        <taxon>Fungi</taxon>
        <taxon>Dikarya</taxon>
        <taxon>Ascomycota</taxon>
        <taxon>Pezizomycotina</taxon>
        <taxon>Sordariomycetes</taxon>
        <taxon>Hypocreomycetidae</taxon>
        <taxon>Hypocreales</taxon>
        <taxon>Cordycipitaceae</taxon>
        <taxon>Cordyceps</taxon>
    </lineage>
</organism>
<accession>A0A167S8X1</accession>
<feature type="signal peptide" evidence="1">
    <location>
        <begin position="1"/>
        <end position="27"/>
    </location>
</feature>
<dbReference type="EMBL" id="AZHB01000016">
    <property type="protein sequence ID" value="OAA59377.1"/>
    <property type="molecule type" value="Genomic_DNA"/>
</dbReference>
<dbReference type="PROSITE" id="PS51762">
    <property type="entry name" value="GH16_2"/>
    <property type="match status" value="1"/>
</dbReference>
<dbReference type="Pfam" id="PF00722">
    <property type="entry name" value="Glyco_hydro_16"/>
    <property type="match status" value="1"/>
</dbReference>
<dbReference type="Gene3D" id="2.60.120.200">
    <property type="match status" value="1"/>
</dbReference>
<comment type="caution">
    <text evidence="3">The sequence shown here is derived from an EMBL/GenBank/DDBJ whole genome shotgun (WGS) entry which is preliminary data.</text>
</comment>
<dbReference type="SUPFAM" id="SSF49899">
    <property type="entry name" value="Concanavalin A-like lectins/glucanases"/>
    <property type="match status" value="1"/>
</dbReference>
<dbReference type="AlphaFoldDB" id="A0A167S8X1"/>
<gene>
    <name evidence="3" type="ORF">ISF_06312</name>
</gene>
<keyword evidence="1" id="KW-0732">Signal</keyword>
<dbReference type="GO" id="GO:0004553">
    <property type="term" value="F:hydrolase activity, hydrolyzing O-glycosyl compounds"/>
    <property type="evidence" value="ECO:0007669"/>
    <property type="project" value="InterPro"/>
</dbReference>
<dbReference type="PANTHER" id="PTHR38121">
    <property type="entry name" value="GH16 DOMAIN-CONTAINING PROTEIN"/>
    <property type="match status" value="1"/>
</dbReference>
<dbReference type="InterPro" id="IPR013320">
    <property type="entry name" value="ConA-like_dom_sf"/>
</dbReference>
<dbReference type="CDD" id="cd00413">
    <property type="entry name" value="Glyco_hydrolase_16"/>
    <property type="match status" value="1"/>
</dbReference>
<proteinExistence type="predicted"/>
<protein>
    <submittedName>
        <fullName evidence="3">Concanavalin A-like lectin/glucanase</fullName>
    </submittedName>
</protein>